<dbReference type="Proteomes" id="UP001064632">
    <property type="component" value="Chromosome"/>
</dbReference>
<protein>
    <recommendedName>
        <fullName evidence="3">Secreted protein</fullName>
    </recommendedName>
</protein>
<dbReference type="RefSeq" id="WP_261693429.1">
    <property type="nucleotide sequence ID" value="NZ_CP104694.1"/>
</dbReference>
<sequence>MMMTLMILAVGLVGYVFWTRHQAQSDLAPASHLRRPSPSTARVIANAASRPVRAQLVWLRSEPGCTCPASTLLRNRPFNAATAPSLVELGCGHSSCTCHYEPFTDRRSAMRRVDMDRRNGIRFEAGRRKVLDRRTGNDIWSQVY</sequence>
<accession>A0ABY6BDN4</accession>
<evidence type="ECO:0000313" key="2">
    <source>
        <dbReference type="Proteomes" id="UP001064632"/>
    </source>
</evidence>
<gene>
    <name evidence="1" type="ORF">N4264_17035</name>
</gene>
<name>A0ABY6BDN4_9GAMM</name>
<keyword evidence="2" id="KW-1185">Reference proteome</keyword>
<organism evidence="1 2">
    <name type="scientific">Tahibacter amnicola</name>
    <dbReference type="NCBI Taxonomy" id="2976241"/>
    <lineage>
        <taxon>Bacteria</taxon>
        <taxon>Pseudomonadati</taxon>
        <taxon>Pseudomonadota</taxon>
        <taxon>Gammaproteobacteria</taxon>
        <taxon>Lysobacterales</taxon>
        <taxon>Rhodanobacteraceae</taxon>
        <taxon>Tahibacter</taxon>
    </lineage>
</organism>
<reference evidence="1" key="1">
    <citation type="submission" date="2022-09" db="EMBL/GenBank/DDBJ databases">
        <title>Tahibacter sp. nov., isolated from a fresh water.</title>
        <authorList>
            <person name="Baek J.H."/>
            <person name="Lee J.K."/>
            <person name="Kim J.M."/>
            <person name="Jeon C.O."/>
        </authorList>
    </citation>
    <scope>NUCLEOTIDE SEQUENCE</scope>
    <source>
        <strain evidence="1">W38</strain>
    </source>
</reference>
<proteinExistence type="predicted"/>
<dbReference type="EMBL" id="CP104694">
    <property type="protein sequence ID" value="UXI66445.1"/>
    <property type="molecule type" value="Genomic_DNA"/>
</dbReference>
<evidence type="ECO:0008006" key="3">
    <source>
        <dbReference type="Google" id="ProtNLM"/>
    </source>
</evidence>
<evidence type="ECO:0000313" key="1">
    <source>
        <dbReference type="EMBL" id="UXI66445.1"/>
    </source>
</evidence>